<organism evidence="1 2">
    <name type="scientific">Candidatus Desulfosporosinus infrequens</name>
    <dbReference type="NCBI Taxonomy" id="2043169"/>
    <lineage>
        <taxon>Bacteria</taxon>
        <taxon>Bacillati</taxon>
        <taxon>Bacillota</taxon>
        <taxon>Clostridia</taxon>
        <taxon>Eubacteriales</taxon>
        <taxon>Desulfitobacteriaceae</taxon>
        <taxon>Desulfosporosinus</taxon>
    </lineage>
</organism>
<gene>
    <name evidence="1" type="ORF">SBF1_1890006</name>
</gene>
<evidence type="ECO:0000313" key="1">
    <source>
        <dbReference type="EMBL" id="SPF37949.1"/>
    </source>
</evidence>
<accession>A0A2U3KE81</accession>
<dbReference type="EMBL" id="OMOF01000100">
    <property type="protein sequence ID" value="SPF37949.1"/>
    <property type="molecule type" value="Genomic_DNA"/>
</dbReference>
<name>A0A2U3KE81_9FIRM</name>
<sequence>MGIRSGIVYRLVTDVNPITISKLKNGFSFYHAEPVRYLQYRFFNIDFLSYRGQ</sequence>
<proteinExistence type="predicted"/>
<evidence type="ECO:0000313" key="2">
    <source>
        <dbReference type="Proteomes" id="UP000238916"/>
    </source>
</evidence>
<protein>
    <submittedName>
        <fullName evidence="1">Uncharacterized protein</fullName>
    </submittedName>
</protein>
<dbReference type="AlphaFoldDB" id="A0A2U3KE81"/>
<dbReference type="Proteomes" id="UP000238916">
    <property type="component" value="Unassembled WGS sequence"/>
</dbReference>
<reference evidence="2" key="1">
    <citation type="submission" date="2018-02" db="EMBL/GenBank/DDBJ databases">
        <authorList>
            <person name="Hausmann B."/>
        </authorList>
    </citation>
    <scope>NUCLEOTIDE SEQUENCE [LARGE SCALE GENOMIC DNA]</scope>
    <source>
        <strain evidence="2">Peat soil MAG SbF1</strain>
    </source>
</reference>